<comment type="caution">
    <text evidence="3">The sequence shown here is derived from an EMBL/GenBank/DDBJ whole genome shotgun (WGS) entry which is preliminary data.</text>
</comment>
<dbReference type="AlphaFoldDB" id="A0A645CMI3"/>
<dbReference type="EMBL" id="VSSQ01028390">
    <property type="protein sequence ID" value="MPM78099.1"/>
    <property type="molecule type" value="Genomic_DNA"/>
</dbReference>
<accession>A0A645CMI3</accession>
<evidence type="ECO:0000256" key="1">
    <source>
        <dbReference type="SAM" id="Phobius"/>
    </source>
</evidence>
<gene>
    <name evidence="3" type="ORF">SDC9_125110</name>
</gene>
<keyword evidence="1" id="KW-1133">Transmembrane helix</keyword>
<evidence type="ECO:0000259" key="2">
    <source>
        <dbReference type="Pfam" id="PF02517"/>
    </source>
</evidence>
<feature type="transmembrane region" description="Helical" evidence="1">
    <location>
        <begin position="159"/>
        <end position="178"/>
    </location>
</feature>
<keyword evidence="1" id="KW-0472">Membrane</keyword>
<evidence type="ECO:0000313" key="3">
    <source>
        <dbReference type="EMBL" id="MPM78099.1"/>
    </source>
</evidence>
<sequence length="226" mass="25725">MAVIYPVTGYRQGKSVLKGLYTGNYNKVRWYKKSILWSWIPVFFLSSLMLVTGVTPYGIGFRLPSAQINNISPVIFKISLFASTIYMLYSLYSIISFRISSKIREHHAASVPSRLKYILPVSKKEKRAWFFLSFTAGFTEEFLYRGYLFFAIPLVFGRLHPAILILASTLLFAAGHIYQGKEVIKPSVAGFFLALVYYFTGSLYIVILLHFLQDLIAGELLAEPED</sequence>
<protein>
    <recommendedName>
        <fullName evidence="2">CAAX prenyl protease 2/Lysostaphin resistance protein A-like domain-containing protein</fullName>
    </recommendedName>
</protein>
<keyword evidence="1" id="KW-0812">Transmembrane</keyword>
<feature type="transmembrane region" description="Helical" evidence="1">
    <location>
        <begin position="190"/>
        <end position="212"/>
    </location>
</feature>
<dbReference type="InterPro" id="IPR003675">
    <property type="entry name" value="Rce1/LyrA-like_dom"/>
</dbReference>
<feature type="domain" description="CAAX prenyl protease 2/Lysostaphin resistance protein A-like" evidence="2">
    <location>
        <begin position="129"/>
        <end position="215"/>
    </location>
</feature>
<dbReference type="Pfam" id="PF02517">
    <property type="entry name" value="Rce1-like"/>
    <property type="match status" value="1"/>
</dbReference>
<organism evidence="3">
    <name type="scientific">bioreactor metagenome</name>
    <dbReference type="NCBI Taxonomy" id="1076179"/>
    <lineage>
        <taxon>unclassified sequences</taxon>
        <taxon>metagenomes</taxon>
        <taxon>ecological metagenomes</taxon>
    </lineage>
</organism>
<dbReference type="GO" id="GO:0004175">
    <property type="term" value="F:endopeptidase activity"/>
    <property type="evidence" value="ECO:0007669"/>
    <property type="project" value="UniProtKB-ARBA"/>
</dbReference>
<reference evidence="3" key="1">
    <citation type="submission" date="2019-08" db="EMBL/GenBank/DDBJ databases">
        <authorList>
            <person name="Kucharzyk K."/>
            <person name="Murdoch R.W."/>
            <person name="Higgins S."/>
            <person name="Loffler F."/>
        </authorList>
    </citation>
    <scope>NUCLEOTIDE SEQUENCE</scope>
</reference>
<dbReference type="GO" id="GO:0080120">
    <property type="term" value="P:CAAX-box protein maturation"/>
    <property type="evidence" value="ECO:0007669"/>
    <property type="project" value="UniProtKB-ARBA"/>
</dbReference>
<feature type="transmembrane region" description="Helical" evidence="1">
    <location>
        <begin position="128"/>
        <end position="147"/>
    </location>
</feature>
<feature type="transmembrane region" description="Helical" evidence="1">
    <location>
        <begin position="35"/>
        <end position="54"/>
    </location>
</feature>
<feature type="transmembrane region" description="Helical" evidence="1">
    <location>
        <begin position="74"/>
        <end position="95"/>
    </location>
</feature>
<name>A0A645CMI3_9ZZZZ</name>
<proteinExistence type="predicted"/>